<dbReference type="Proteomes" id="UP000799779">
    <property type="component" value="Unassembled WGS sequence"/>
</dbReference>
<dbReference type="OrthoDB" id="5430750at2759"/>
<evidence type="ECO:0000313" key="3">
    <source>
        <dbReference type="Proteomes" id="UP000799779"/>
    </source>
</evidence>
<dbReference type="EMBL" id="ML977567">
    <property type="protein sequence ID" value="KAF2004544.1"/>
    <property type="molecule type" value="Genomic_DNA"/>
</dbReference>
<sequence>MLLDYPLVTMSPPTSSTNACLELSNRRALSQRPWPISDIPSQPHVFLSLNSSSRAPRRSFDGKGSQTTVTRKSAPARIAALPRLPQGTLQIPPEITVTTRISEARKRFSLSPSVTPGYAKSSRHVRRHKTIDFKGSKGSGDESDASYNCFVLCLKKKEVLRLDSELSIDDGGLDRTLSGGSTSPNIKDARGSQATIYRVLKSHYPSEPSRNSKLNAQLIVGPNKGPNKGPGQLECPFLDDDERNGAVSILRTSREKSDRSLRRPVSISGTYVEPEYYEETIEASVFQGPRWVAIPCFYLTPAASQNKGHKSEGFSDYAKKGVICEGHFFQVAQFWCLLIGDGTAGLMVSCTRMAVKDLPGSLVNIRHVPPADSATLITGDGAPMLQVSDGGLRLWLLPLDECETWPAFVTHSIKLGFSLVDGWQVKYRGLVLAIARRNSLDHDCFYGTKDYGQARALSKVEEPDEDAYASSDDEQTQMTPPNVPVISRQPLFSSTFEMGLGESFDGLAETSNELNVEDFHVFTLLATVPTSTHSDTSMGNTAASAFKETRLRIDEQQLEQGLTAVDGYLSTPNSRQMECMSYGMVDVQRRRHTMSNNLYPALTNPTARTISPKERSYQPSEPSLIFFFQFDIVILLRSKYAIVSVCISYGLWHSRLSHTEFEKASAYNS</sequence>
<dbReference type="AlphaFoldDB" id="A0A6A5WUC2"/>
<proteinExistence type="predicted"/>
<name>A0A6A5WUC2_9PLEO</name>
<feature type="region of interest" description="Disordered" evidence="1">
    <location>
        <begin position="459"/>
        <end position="484"/>
    </location>
</feature>
<reference evidence="2" key="1">
    <citation type="journal article" date="2020" name="Stud. Mycol.">
        <title>101 Dothideomycetes genomes: a test case for predicting lifestyles and emergence of pathogens.</title>
        <authorList>
            <person name="Haridas S."/>
            <person name="Albert R."/>
            <person name="Binder M."/>
            <person name="Bloem J."/>
            <person name="Labutti K."/>
            <person name="Salamov A."/>
            <person name="Andreopoulos B."/>
            <person name="Baker S."/>
            <person name="Barry K."/>
            <person name="Bills G."/>
            <person name="Bluhm B."/>
            <person name="Cannon C."/>
            <person name="Castanera R."/>
            <person name="Culley D."/>
            <person name="Daum C."/>
            <person name="Ezra D."/>
            <person name="Gonzalez J."/>
            <person name="Henrissat B."/>
            <person name="Kuo A."/>
            <person name="Liang C."/>
            <person name="Lipzen A."/>
            <person name="Lutzoni F."/>
            <person name="Magnuson J."/>
            <person name="Mondo S."/>
            <person name="Nolan M."/>
            <person name="Ohm R."/>
            <person name="Pangilinan J."/>
            <person name="Park H.-J."/>
            <person name="Ramirez L."/>
            <person name="Alfaro M."/>
            <person name="Sun H."/>
            <person name="Tritt A."/>
            <person name="Yoshinaga Y."/>
            <person name="Zwiers L.-H."/>
            <person name="Turgeon B."/>
            <person name="Goodwin S."/>
            <person name="Spatafora J."/>
            <person name="Crous P."/>
            <person name="Grigoriev I."/>
        </authorList>
    </citation>
    <scope>NUCLEOTIDE SEQUENCE</scope>
    <source>
        <strain evidence="2">CBS 123094</strain>
    </source>
</reference>
<accession>A0A6A5WUC2</accession>
<protein>
    <submittedName>
        <fullName evidence="2">Uncharacterized protein</fullName>
    </submittedName>
</protein>
<organism evidence="2 3">
    <name type="scientific">Amniculicola lignicola CBS 123094</name>
    <dbReference type="NCBI Taxonomy" id="1392246"/>
    <lineage>
        <taxon>Eukaryota</taxon>
        <taxon>Fungi</taxon>
        <taxon>Dikarya</taxon>
        <taxon>Ascomycota</taxon>
        <taxon>Pezizomycotina</taxon>
        <taxon>Dothideomycetes</taxon>
        <taxon>Pleosporomycetidae</taxon>
        <taxon>Pleosporales</taxon>
        <taxon>Amniculicolaceae</taxon>
        <taxon>Amniculicola</taxon>
    </lineage>
</organism>
<feature type="region of interest" description="Disordered" evidence="1">
    <location>
        <begin position="53"/>
        <end position="73"/>
    </location>
</feature>
<evidence type="ECO:0000313" key="2">
    <source>
        <dbReference type="EMBL" id="KAF2004544.1"/>
    </source>
</evidence>
<keyword evidence="3" id="KW-1185">Reference proteome</keyword>
<gene>
    <name evidence="2" type="ORF">P154DRAFT_587298</name>
</gene>
<evidence type="ECO:0000256" key="1">
    <source>
        <dbReference type="SAM" id="MobiDB-lite"/>
    </source>
</evidence>
<feature type="compositionally biased region" description="Acidic residues" evidence="1">
    <location>
        <begin position="462"/>
        <end position="475"/>
    </location>
</feature>